<accession>A0A3M8CM32</accession>
<name>A0A3M8CM32_9BACL</name>
<dbReference type="EMBL" id="RHHR01000003">
    <property type="protein sequence ID" value="RNB76842.1"/>
    <property type="molecule type" value="Genomic_DNA"/>
</dbReference>
<reference evidence="1 2" key="1">
    <citation type="submission" date="2018-10" db="EMBL/GenBank/DDBJ databases">
        <title>Phylogenomics of Brevibacillus.</title>
        <authorList>
            <person name="Dunlap C."/>
        </authorList>
    </citation>
    <scope>NUCLEOTIDE SEQUENCE [LARGE SCALE GENOMIC DNA]</scope>
    <source>
        <strain evidence="1 2">JCM 12215</strain>
    </source>
</reference>
<protein>
    <submittedName>
        <fullName evidence="1">Uncharacterized protein</fullName>
    </submittedName>
</protein>
<organism evidence="1 2">
    <name type="scientific">Brevibacillus invocatus</name>
    <dbReference type="NCBI Taxonomy" id="173959"/>
    <lineage>
        <taxon>Bacteria</taxon>
        <taxon>Bacillati</taxon>
        <taxon>Bacillota</taxon>
        <taxon>Bacilli</taxon>
        <taxon>Bacillales</taxon>
        <taxon>Paenibacillaceae</taxon>
        <taxon>Brevibacillus</taxon>
    </lineage>
</organism>
<sequence length="166" mass="19363">MRDYLLFCTYCSTYTLLHGFDKESGEFQGEYSLLHNHYTGNSIVLNKFLLSHLGHSIRSIPSQTDEYREIICTAEHFLEDDIDKYVEESKARQKYQERDRKSEREIGQIQVYLIEHLLSHELYTLSQMHASTPAESQVFLGQELGFKKALELVRRVMSDKQFSAGS</sequence>
<comment type="caution">
    <text evidence="1">The sequence shown here is derived from an EMBL/GenBank/DDBJ whole genome shotgun (WGS) entry which is preliminary data.</text>
</comment>
<proteinExistence type="predicted"/>
<dbReference type="AlphaFoldDB" id="A0A3M8CM32"/>
<keyword evidence="2" id="KW-1185">Reference proteome</keyword>
<evidence type="ECO:0000313" key="1">
    <source>
        <dbReference type="EMBL" id="RNB76842.1"/>
    </source>
</evidence>
<evidence type="ECO:0000313" key="2">
    <source>
        <dbReference type="Proteomes" id="UP000282028"/>
    </source>
</evidence>
<gene>
    <name evidence="1" type="ORF">EDM52_01195</name>
</gene>
<dbReference type="RefSeq" id="WP_122907204.1">
    <property type="nucleotide sequence ID" value="NZ_CBCSBE010000011.1"/>
</dbReference>
<dbReference type="Proteomes" id="UP000282028">
    <property type="component" value="Unassembled WGS sequence"/>
</dbReference>
<dbReference type="OrthoDB" id="2470430at2"/>